<protein>
    <recommendedName>
        <fullName evidence="2">Polyketide cyclase/dehydrase</fullName>
    </recommendedName>
</protein>
<dbReference type="InterPro" id="IPR019587">
    <property type="entry name" value="Polyketide_cyclase/dehydratase"/>
</dbReference>
<evidence type="ECO:0000313" key="1">
    <source>
        <dbReference type="EMBL" id="CAA9487881.1"/>
    </source>
</evidence>
<proteinExistence type="predicted"/>
<reference evidence="1" key="1">
    <citation type="submission" date="2020-02" db="EMBL/GenBank/DDBJ databases">
        <authorList>
            <person name="Meier V. D."/>
        </authorList>
    </citation>
    <scope>NUCLEOTIDE SEQUENCE</scope>
    <source>
        <strain evidence="1">AVDCRST_MAG53</strain>
    </source>
</reference>
<sequence>MLRYEARSAADTDTAWALVAQPARWHEWSPHLRGAWGLGEPEVERGARGAARLLGVVPIPASVTAVAAGHSWTWRVGLMELDHRVDPDPHGAGGSIVGVDIRAAPALEAVLRFTYGPVVAVLVRNLARVAGREALSSK</sequence>
<dbReference type="EMBL" id="CADCVR010000037">
    <property type="protein sequence ID" value="CAA9487881.1"/>
    <property type="molecule type" value="Genomic_DNA"/>
</dbReference>
<name>A0A6J4S2F3_9ACTN</name>
<dbReference type="Gene3D" id="3.30.530.20">
    <property type="match status" value="1"/>
</dbReference>
<dbReference type="AlphaFoldDB" id="A0A6J4S2F3"/>
<evidence type="ECO:0008006" key="2">
    <source>
        <dbReference type="Google" id="ProtNLM"/>
    </source>
</evidence>
<dbReference type="SUPFAM" id="SSF55961">
    <property type="entry name" value="Bet v1-like"/>
    <property type="match status" value="1"/>
</dbReference>
<gene>
    <name evidence="1" type="ORF">AVDCRST_MAG53-1120</name>
</gene>
<dbReference type="InterPro" id="IPR023393">
    <property type="entry name" value="START-like_dom_sf"/>
</dbReference>
<dbReference type="CDD" id="cd07812">
    <property type="entry name" value="SRPBCC"/>
    <property type="match status" value="1"/>
</dbReference>
<dbReference type="Pfam" id="PF10604">
    <property type="entry name" value="Polyketide_cyc2"/>
    <property type="match status" value="1"/>
</dbReference>
<organism evidence="1">
    <name type="scientific">uncultured Solirubrobacteraceae bacterium</name>
    <dbReference type="NCBI Taxonomy" id="1162706"/>
    <lineage>
        <taxon>Bacteria</taxon>
        <taxon>Bacillati</taxon>
        <taxon>Actinomycetota</taxon>
        <taxon>Thermoleophilia</taxon>
        <taxon>Solirubrobacterales</taxon>
        <taxon>Solirubrobacteraceae</taxon>
        <taxon>environmental samples</taxon>
    </lineage>
</organism>
<accession>A0A6J4S2F3</accession>